<comment type="caution">
    <text evidence="4">The sequence shown here is derived from an EMBL/GenBank/DDBJ whole genome shotgun (WGS) entry which is preliminary data.</text>
</comment>
<dbReference type="Proteomes" id="UP000828390">
    <property type="component" value="Unassembled WGS sequence"/>
</dbReference>
<keyword evidence="2" id="KW-0812">Transmembrane</keyword>
<evidence type="ECO:0000256" key="2">
    <source>
        <dbReference type="SAM" id="Phobius"/>
    </source>
</evidence>
<dbReference type="InterPro" id="IPR051223">
    <property type="entry name" value="Polycystin"/>
</dbReference>
<keyword evidence="2" id="KW-1133">Transmembrane helix</keyword>
<proteinExistence type="predicted"/>
<dbReference type="EMBL" id="JAIWYP010000006">
    <property type="protein sequence ID" value="KAH3807627.1"/>
    <property type="molecule type" value="Genomic_DNA"/>
</dbReference>
<feature type="transmembrane region" description="Helical" evidence="2">
    <location>
        <begin position="740"/>
        <end position="760"/>
    </location>
</feature>
<dbReference type="PANTHER" id="PTHR10877">
    <property type="entry name" value="POLYCYSTIN FAMILY MEMBER"/>
    <property type="match status" value="1"/>
</dbReference>
<sequence>MAQNITIRVSCTVTIDGKYANTTALAVFYKNLPPYGGTCKFTNRKDVEITSVKAGIDPICYYYNGWRDERHEEYRSNTDTGDALEYVLCQLFINNTTNETDVLKTICNAKKGTRSVSFLYSVLYLDKKACFAVKYPEQNFRSRFEVRIMDEFMEPYSEVTKDITVSAAVDPYETDQNKIAADLTTLLANSTFALNVSTEQKDLSTLAAIVASLVSNIPVEVTKEVSIYNNDSSLKVDLGIKITLPPVGGSFNASEVNKLLDNALAEAKPSPSTEAAQRVMSVATTTLMNSVMEQKKQLSRRPDIALQVISVVATFADQPQKNFKTDTLDIVLRIIKPVVDSSVNSKECSLATENLKAAIVNVFNKMAAAAVPTETKVFDLQDARFIKEAEKEFYSDDQLEETENAPFGDDVKNFLYYRSQKIIEYKAKKAKLEATKLNVIRREFEQDLVDDSESLVCDGCTKEYGEGGNTAKLKTDMATALLKQNLESATTIINMEHMSLSSTSRASIVLSEQTSMLIDDSRPSAFIGKQKSLILNAPGELNGRITLTHKVASASFTRINASALVHPEDASGMFTYHKVLIDAPEDDLYINLRPAPGIQSITAYLACEGFCSRVNYNSKKVLSAPNWSAKFTPEERQSSARVCKLCLGLELSGNRSTDATNVKLTTFDMSVVAVGCIIWDEVNLKWSGRECDSDYFIEMGDLECKCKAMKKMTFSNSFHVPPNSIDFSSVFLKFSPLNQAAVIATLILILLIYAFVIIWARRQDRLDVLKWGLTPLADNFSSDNYFYVIKVITGIRPGAGTRSRVGFVISGEDMDTEVRELSDGVRKEFANGSVMNFLLSTTVCLGDLEYIRIWHDNSGGGKHSGWYLSRIEVQDVQRNETFIFQAERWMALEKDDGLLQCLLPVCKTENINQFNQRFIRNAKETLA</sequence>
<dbReference type="InterPro" id="IPR036392">
    <property type="entry name" value="PLAT/LH2_dom_sf"/>
</dbReference>
<gene>
    <name evidence="4" type="ORF">DPMN_135974</name>
</gene>
<dbReference type="InterPro" id="IPR001024">
    <property type="entry name" value="PLAT/LH2_dom"/>
</dbReference>
<feature type="non-terminal residue" evidence="4">
    <location>
        <position position="1"/>
    </location>
</feature>
<accession>A0A9D4G015</accession>
<dbReference type="SUPFAM" id="SSF49723">
    <property type="entry name" value="Lipase/lipooxygenase domain (PLAT/LH2 domain)"/>
    <property type="match status" value="1"/>
</dbReference>
<dbReference type="Pfam" id="PF01477">
    <property type="entry name" value="PLAT"/>
    <property type="match status" value="1"/>
</dbReference>
<evidence type="ECO:0000259" key="3">
    <source>
        <dbReference type="PROSITE" id="PS50095"/>
    </source>
</evidence>
<reference evidence="4" key="2">
    <citation type="submission" date="2020-11" db="EMBL/GenBank/DDBJ databases">
        <authorList>
            <person name="McCartney M.A."/>
            <person name="Auch B."/>
            <person name="Kono T."/>
            <person name="Mallez S."/>
            <person name="Becker A."/>
            <person name="Gohl D.M."/>
            <person name="Silverstein K.A.T."/>
            <person name="Koren S."/>
            <person name="Bechman K.B."/>
            <person name="Herman A."/>
            <person name="Abrahante J.E."/>
            <person name="Garbe J."/>
        </authorList>
    </citation>
    <scope>NUCLEOTIDE SEQUENCE</scope>
    <source>
        <strain evidence="4">Duluth1</strain>
        <tissue evidence="4">Whole animal</tissue>
    </source>
</reference>
<comment type="caution">
    <text evidence="1">Lacks conserved residue(s) required for the propagation of feature annotation.</text>
</comment>
<evidence type="ECO:0000256" key="1">
    <source>
        <dbReference type="PROSITE-ProRule" id="PRU00152"/>
    </source>
</evidence>
<dbReference type="Gene3D" id="2.60.60.20">
    <property type="entry name" value="PLAT/LH2 domain"/>
    <property type="match status" value="1"/>
</dbReference>
<feature type="domain" description="PLAT" evidence="3">
    <location>
        <begin position="785"/>
        <end position="904"/>
    </location>
</feature>
<keyword evidence="2" id="KW-0472">Membrane</keyword>
<dbReference type="GO" id="GO:0016020">
    <property type="term" value="C:membrane"/>
    <property type="evidence" value="ECO:0007669"/>
    <property type="project" value="TreeGrafter"/>
</dbReference>
<dbReference type="FunFam" id="2.60.60.20:FF:000022">
    <property type="entry name" value="Uncharacterized protein"/>
    <property type="match status" value="1"/>
</dbReference>
<dbReference type="GO" id="GO:0005262">
    <property type="term" value="F:calcium channel activity"/>
    <property type="evidence" value="ECO:0007669"/>
    <property type="project" value="TreeGrafter"/>
</dbReference>
<dbReference type="PROSITE" id="PS50095">
    <property type="entry name" value="PLAT"/>
    <property type="match status" value="1"/>
</dbReference>
<name>A0A9D4G015_DREPO</name>
<evidence type="ECO:0000313" key="4">
    <source>
        <dbReference type="EMBL" id="KAH3807627.1"/>
    </source>
</evidence>
<organism evidence="4 5">
    <name type="scientific">Dreissena polymorpha</name>
    <name type="common">Zebra mussel</name>
    <name type="synonym">Mytilus polymorpha</name>
    <dbReference type="NCBI Taxonomy" id="45954"/>
    <lineage>
        <taxon>Eukaryota</taxon>
        <taxon>Metazoa</taxon>
        <taxon>Spiralia</taxon>
        <taxon>Lophotrochozoa</taxon>
        <taxon>Mollusca</taxon>
        <taxon>Bivalvia</taxon>
        <taxon>Autobranchia</taxon>
        <taxon>Heteroconchia</taxon>
        <taxon>Euheterodonta</taxon>
        <taxon>Imparidentia</taxon>
        <taxon>Neoheterodontei</taxon>
        <taxon>Myida</taxon>
        <taxon>Dreissenoidea</taxon>
        <taxon>Dreissenidae</taxon>
        <taxon>Dreissena</taxon>
    </lineage>
</organism>
<keyword evidence="5" id="KW-1185">Reference proteome</keyword>
<reference evidence="4" key="1">
    <citation type="journal article" date="2019" name="bioRxiv">
        <title>The Genome of the Zebra Mussel, Dreissena polymorpha: A Resource for Invasive Species Research.</title>
        <authorList>
            <person name="McCartney M.A."/>
            <person name="Auch B."/>
            <person name="Kono T."/>
            <person name="Mallez S."/>
            <person name="Zhang Y."/>
            <person name="Obille A."/>
            <person name="Becker A."/>
            <person name="Abrahante J.E."/>
            <person name="Garbe J."/>
            <person name="Badalamenti J.P."/>
            <person name="Herman A."/>
            <person name="Mangelson H."/>
            <person name="Liachko I."/>
            <person name="Sullivan S."/>
            <person name="Sone E.D."/>
            <person name="Koren S."/>
            <person name="Silverstein K.A.T."/>
            <person name="Beckman K.B."/>
            <person name="Gohl D.M."/>
        </authorList>
    </citation>
    <scope>NUCLEOTIDE SEQUENCE</scope>
    <source>
        <strain evidence="4">Duluth1</strain>
        <tissue evidence="4">Whole animal</tissue>
    </source>
</reference>
<evidence type="ECO:0000313" key="5">
    <source>
        <dbReference type="Proteomes" id="UP000828390"/>
    </source>
</evidence>
<dbReference type="GO" id="GO:0050982">
    <property type="term" value="P:detection of mechanical stimulus"/>
    <property type="evidence" value="ECO:0007669"/>
    <property type="project" value="TreeGrafter"/>
</dbReference>
<protein>
    <recommendedName>
        <fullName evidence="3">PLAT domain-containing protein</fullName>
    </recommendedName>
</protein>
<dbReference type="AlphaFoldDB" id="A0A9D4G015"/>
<dbReference type="SMART" id="SM00308">
    <property type="entry name" value="LH2"/>
    <property type="match status" value="1"/>
</dbReference>
<dbReference type="PANTHER" id="PTHR10877:SF194">
    <property type="entry name" value="LOCATION OF VULVA DEFECTIVE 1"/>
    <property type="match status" value="1"/>
</dbReference>